<dbReference type="PANTHER" id="PTHR32039:SF7">
    <property type="entry name" value="COMPETENCE PROTEIN COMM"/>
    <property type="match status" value="1"/>
</dbReference>
<dbReference type="InterPro" id="IPR025158">
    <property type="entry name" value="Mg_chelat-rel_C"/>
</dbReference>
<gene>
    <name evidence="5" type="ORF">H6A13_03035</name>
</gene>
<dbReference type="InterPro" id="IPR020568">
    <property type="entry name" value="Ribosomal_Su5_D2-typ_SF"/>
</dbReference>
<dbReference type="InterPro" id="IPR014721">
    <property type="entry name" value="Ribsml_uS5_D2-typ_fold_subgr"/>
</dbReference>
<keyword evidence="2" id="KW-0547">Nucleotide-binding</keyword>
<comment type="caution">
    <text evidence="5">The sequence shown here is derived from an EMBL/GenBank/DDBJ whole genome shotgun (WGS) entry which is preliminary data.</text>
</comment>
<dbReference type="NCBIfam" id="TIGR00368">
    <property type="entry name" value="YifB family Mg chelatase-like AAA ATPase"/>
    <property type="match status" value="1"/>
</dbReference>
<dbReference type="InterPro" id="IPR003593">
    <property type="entry name" value="AAA+_ATPase"/>
</dbReference>
<dbReference type="SMART" id="SM00382">
    <property type="entry name" value="AAA"/>
    <property type="match status" value="1"/>
</dbReference>
<name>A0A938X0N1_9CLOT</name>
<dbReference type="InterPro" id="IPR045006">
    <property type="entry name" value="CHLI-like"/>
</dbReference>
<dbReference type="InterPro" id="IPR027417">
    <property type="entry name" value="P-loop_NTPase"/>
</dbReference>
<reference evidence="5" key="2">
    <citation type="journal article" date="2021" name="Sci. Rep.">
        <title>The distribution of antibiotic resistance genes in chicken gut microbiota commensals.</title>
        <authorList>
            <person name="Juricova H."/>
            <person name="Matiasovicova J."/>
            <person name="Kubasova T."/>
            <person name="Cejkova D."/>
            <person name="Rychlik I."/>
        </authorList>
    </citation>
    <scope>NUCLEOTIDE SEQUENCE</scope>
    <source>
        <strain evidence="5">An420c</strain>
    </source>
</reference>
<dbReference type="AlphaFoldDB" id="A0A938X0N1"/>
<dbReference type="SUPFAM" id="SSF52540">
    <property type="entry name" value="P-loop containing nucleoside triphosphate hydrolases"/>
    <property type="match status" value="1"/>
</dbReference>
<dbReference type="Pfam" id="PF13335">
    <property type="entry name" value="Mg_chelatase_C"/>
    <property type="match status" value="1"/>
</dbReference>
<dbReference type="Pfam" id="PF13541">
    <property type="entry name" value="ChlI"/>
    <property type="match status" value="1"/>
</dbReference>
<keyword evidence="6" id="KW-1185">Reference proteome</keyword>
<dbReference type="InterPro" id="IPR001208">
    <property type="entry name" value="MCM_dom"/>
</dbReference>
<dbReference type="EMBL" id="JACJLV010000006">
    <property type="protein sequence ID" value="MBM6826082.1"/>
    <property type="molecule type" value="Genomic_DNA"/>
</dbReference>
<evidence type="ECO:0000313" key="5">
    <source>
        <dbReference type="EMBL" id="MBM6826082.1"/>
    </source>
</evidence>
<dbReference type="PRINTS" id="PR01657">
    <property type="entry name" value="MCMFAMILY"/>
</dbReference>
<dbReference type="PANTHER" id="PTHR32039">
    <property type="entry name" value="MAGNESIUM-CHELATASE SUBUNIT CHLI"/>
    <property type="match status" value="1"/>
</dbReference>
<accession>A0A938X0N1</accession>
<evidence type="ECO:0000313" key="6">
    <source>
        <dbReference type="Proteomes" id="UP000713880"/>
    </source>
</evidence>
<dbReference type="Pfam" id="PF01078">
    <property type="entry name" value="Mg_chelatase"/>
    <property type="match status" value="1"/>
</dbReference>
<sequence length="515" mass="56419">MAFCCVTSACIQGLQVEMIRVEADISNGLPMLHMVGYLSSEVKEAADRVRTALRNVDVKLPPKKIMVNLAPATLRKKGASYDLPIAVSILAVLGMIPPGRLENLLIVGELSLDGSVKKVPGILPVVWQARKAGLRACIVPEGNGPEGALAEGIPVIGVSHIRQLLAYLNGEIELCPFSGEGAGNVQTAEKNTDFSEVRGQQAVKRAAEVAAAGGHNLLLVGPPGSGKSMIARRIPTILPPPAWEESLEMTSVYSVLGLVDERRPLITERPFREVHHTVTKAALIGGGRTPSPGEISLAHGGVLFLDELTEFQKPVLEVLRQPLEEHTVCIARTHGTYRFPANFMLVAAMNPCPCGNYPDLGKCSCTPGQIRQYLGKISQPFLDRIDLCVEAPKAAYEDLRLSREGTPPKEETSREIRDRVCRARRIQESRYLGTGIRANAQLDSKSLEQYCALDREGEKLMQKAFQALDLTARTYHKILKTARTIADLEESDRILARHLKEAVGYRTMDKKYWGR</sequence>
<dbReference type="Proteomes" id="UP000713880">
    <property type="component" value="Unassembled WGS sequence"/>
</dbReference>
<proteinExistence type="inferred from homology"/>
<protein>
    <submittedName>
        <fullName evidence="5">YifB family Mg chelatase-like AAA ATPase</fullName>
    </submittedName>
</protein>
<reference evidence="5" key="1">
    <citation type="submission" date="2020-08" db="EMBL/GenBank/DDBJ databases">
        <authorList>
            <person name="Cejkova D."/>
            <person name="Kubasova T."/>
            <person name="Jahodarova E."/>
            <person name="Rychlik I."/>
        </authorList>
    </citation>
    <scope>NUCLEOTIDE SEQUENCE</scope>
    <source>
        <strain evidence="5">An420c</strain>
    </source>
</reference>
<comment type="similarity">
    <text evidence="1">Belongs to the Mg-chelatase subunits D/I family. ComM subfamily.</text>
</comment>
<dbReference type="InterPro" id="IPR000523">
    <property type="entry name" value="Mg_chelatse_chII-like_cat_dom"/>
</dbReference>
<keyword evidence="3" id="KW-0067">ATP-binding</keyword>
<dbReference type="GO" id="GO:0003677">
    <property type="term" value="F:DNA binding"/>
    <property type="evidence" value="ECO:0007669"/>
    <property type="project" value="InterPro"/>
</dbReference>
<dbReference type="GO" id="GO:0005524">
    <property type="term" value="F:ATP binding"/>
    <property type="evidence" value="ECO:0007669"/>
    <property type="project" value="UniProtKB-KW"/>
</dbReference>
<dbReference type="InterPro" id="IPR004482">
    <property type="entry name" value="Mg_chelat-rel"/>
</dbReference>
<dbReference type="RefSeq" id="WP_204908145.1">
    <property type="nucleotide sequence ID" value="NZ_JACJLV010000006.1"/>
</dbReference>
<dbReference type="Gene3D" id="3.30.230.10">
    <property type="match status" value="1"/>
</dbReference>
<dbReference type="SUPFAM" id="SSF54211">
    <property type="entry name" value="Ribosomal protein S5 domain 2-like"/>
    <property type="match status" value="1"/>
</dbReference>
<evidence type="ECO:0000256" key="1">
    <source>
        <dbReference type="ARBA" id="ARBA00006354"/>
    </source>
</evidence>
<evidence type="ECO:0000256" key="2">
    <source>
        <dbReference type="ARBA" id="ARBA00022741"/>
    </source>
</evidence>
<evidence type="ECO:0000256" key="3">
    <source>
        <dbReference type="ARBA" id="ARBA00022840"/>
    </source>
</evidence>
<organism evidence="5 6">
    <name type="scientific">Mordavella massiliensis</name>
    <dbReference type="NCBI Taxonomy" id="1871024"/>
    <lineage>
        <taxon>Bacteria</taxon>
        <taxon>Bacillati</taxon>
        <taxon>Bacillota</taxon>
        <taxon>Clostridia</taxon>
        <taxon>Eubacteriales</taxon>
        <taxon>Clostridiaceae</taxon>
        <taxon>Mordavella</taxon>
    </lineage>
</organism>
<dbReference type="Gene3D" id="3.40.50.300">
    <property type="entry name" value="P-loop containing nucleotide triphosphate hydrolases"/>
    <property type="match status" value="1"/>
</dbReference>
<evidence type="ECO:0000259" key="4">
    <source>
        <dbReference type="SMART" id="SM00382"/>
    </source>
</evidence>
<feature type="domain" description="AAA+ ATPase" evidence="4">
    <location>
        <begin position="213"/>
        <end position="405"/>
    </location>
</feature>